<proteinExistence type="predicted"/>
<keyword evidence="2" id="KW-0342">GTP-binding</keyword>
<reference evidence="4 5" key="1">
    <citation type="submission" date="2018-10" db="EMBL/GenBank/DDBJ databases">
        <title>Genomic Encyclopedia of Type Strains, Phase IV (KMG-IV): sequencing the most valuable type-strain genomes for metagenomic binning, comparative biology and taxonomic classification.</title>
        <authorList>
            <person name="Goeker M."/>
        </authorList>
    </citation>
    <scope>NUCLEOTIDE SEQUENCE [LARGE SCALE GENOMIC DNA]</scope>
    <source>
        <strain evidence="4 5">DSM 23841</strain>
    </source>
</reference>
<feature type="compositionally biased region" description="Pro residues" evidence="3">
    <location>
        <begin position="187"/>
        <end position="197"/>
    </location>
</feature>
<accession>A0A495WAB8</accession>
<dbReference type="InterPro" id="IPR037103">
    <property type="entry name" value="Tubulin/FtsZ-like_C"/>
</dbReference>
<keyword evidence="5" id="KW-1185">Reference proteome</keyword>
<evidence type="ECO:0000313" key="5">
    <source>
        <dbReference type="Proteomes" id="UP000270626"/>
    </source>
</evidence>
<dbReference type="SUPFAM" id="SSF55307">
    <property type="entry name" value="Tubulin C-terminal domain-like"/>
    <property type="match status" value="1"/>
</dbReference>
<keyword evidence="1" id="KW-0547">Nucleotide-binding</keyword>
<dbReference type="EMBL" id="RBXP01000015">
    <property type="protein sequence ID" value="RKT58070.1"/>
    <property type="molecule type" value="Genomic_DNA"/>
</dbReference>
<dbReference type="RefSeq" id="WP_147431314.1">
    <property type="nucleotide sequence ID" value="NZ_RBXP01000015.1"/>
</dbReference>
<evidence type="ECO:0000313" key="4">
    <source>
        <dbReference type="EMBL" id="RKT58070.1"/>
    </source>
</evidence>
<protein>
    <submittedName>
        <fullName evidence="4">Uncharacterized protein</fullName>
    </submittedName>
</protein>
<evidence type="ECO:0000256" key="2">
    <source>
        <dbReference type="ARBA" id="ARBA00023134"/>
    </source>
</evidence>
<dbReference type="Gene3D" id="3.30.1330.20">
    <property type="entry name" value="Tubulin/FtsZ, C-terminal domain"/>
    <property type="match status" value="1"/>
</dbReference>
<dbReference type="GO" id="GO:0005525">
    <property type="term" value="F:GTP binding"/>
    <property type="evidence" value="ECO:0007669"/>
    <property type="project" value="UniProtKB-KW"/>
</dbReference>
<gene>
    <name evidence="4" type="ORF">DFR40_2011</name>
</gene>
<dbReference type="Proteomes" id="UP000270626">
    <property type="component" value="Unassembled WGS sequence"/>
</dbReference>
<dbReference type="AlphaFoldDB" id="A0A495WAB8"/>
<evidence type="ECO:0000256" key="1">
    <source>
        <dbReference type="ARBA" id="ARBA00022741"/>
    </source>
</evidence>
<evidence type="ECO:0000256" key="3">
    <source>
        <dbReference type="SAM" id="MobiDB-lite"/>
    </source>
</evidence>
<organism evidence="4 5">
    <name type="scientific">Azonexus fungiphilus</name>
    <dbReference type="NCBI Taxonomy" id="146940"/>
    <lineage>
        <taxon>Bacteria</taxon>
        <taxon>Pseudomonadati</taxon>
        <taxon>Pseudomonadota</taxon>
        <taxon>Betaproteobacteria</taxon>
        <taxon>Rhodocyclales</taxon>
        <taxon>Azonexaceae</taxon>
        <taxon>Azonexus</taxon>
    </lineage>
</organism>
<name>A0A495WAB8_9RHOO</name>
<feature type="region of interest" description="Disordered" evidence="3">
    <location>
        <begin position="163"/>
        <end position="213"/>
    </location>
</feature>
<dbReference type="InterPro" id="IPR008280">
    <property type="entry name" value="Tub_FtsZ_C"/>
</dbReference>
<comment type="caution">
    <text evidence="4">The sequence shown here is derived from an EMBL/GenBank/DDBJ whole genome shotgun (WGS) entry which is preliminary data.</text>
</comment>
<sequence length="213" mass="23692">MEEALPGIDSALVEEFATDFLLEAFICIDFDDLNYVLIRPGQFLSGVSQASPAADFKNSANKLLNNLLEKRVACGAPSGVLVMVRSSTGLIFSQFVEYAKYIKKLLPEATECFFGFFYDPDGANVKIRICLAGEVEIRDSPPIGGHFRPLRRYSRLRWIDSPQNGALPPDRPIRAMTVQADKQPPVSLLPPEPPIPHPRSRMPVIRPPHGRFS</sequence>